<evidence type="ECO:0000256" key="2">
    <source>
        <dbReference type="ARBA" id="ARBA00022840"/>
    </source>
</evidence>
<accession>A0A9P1IT54</accession>
<dbReference type="Proteomes" id="UP001152747">
    <property type="component" value="Unassembled WGS sequence"/>
</dbReference>
<evidence type="ECO:0000313" key="7">
    <source>
        <dbReference type="Proteomes" id="UP001152747"/>
    </source>
</evidence>
<dbReference type="PROSITE" id="PS00109">
    <property type="entry name" value="PROTEIN_KINASE_TYR"/>
    <property type="match status" value="1"/>
</dbReference>
<dbReference type="GO" id="GO:0005524">
    <property type="term" value="F:ATP binding"/>
    <property type="evidence" value="ECO:0007669"/>
    <property type="project" value="UniProtKB-UniRule"/>
</dbReference>
<reference evidence="6" key="1">
    <citation type="submission" date="2022-11" db="EMBL/GenBank/DDBJ databases">
        <authorList>
            <person name="Kikuchi T."/>
        </authorList>
    </citation>
    <scope>NUCLEOTIDE SEQUENCE</scope>
    <source>
        <strain evidence="6">PS1010</strain>
    </source>
</reference>
<keyword evidence="1 3" id="KW-0547">Nucleotide-binding</keyword>
<dbReference type="InterPro" id="IPR001245">
    <property type="entry name" value="Ser-Thr/Tyr_kinase_cat_dom"/>
</dbReference>
<dbReference type="InterPro" id="IPR011009">
    <property type="entry name" value="Kinase-like_dom_sf"/>
</dbReference>
<dbReference type="Pfam" id="PF07714">
    <property type="entry name" value="PK_Tyr_Ser-Thr"/>
    <property type="match status" value="1"/>
</dbReference>
<feature type="domain" description="Protein kinase" evidence="5">
    <location>
        <begin position="244"/>
        <end position="500"/>
    </location>
</feature>
<dbReference type="PANTHER" id="PTHR24418">
    <property type="entry name" value="TYROSINE-PROTEIN KINASE"/>
    <property type="match status" value="1"/>
</dbReference>
<keyword evidence="2 3" id="KW-0067">ATP-binding</keyword>
<dbReference type="Gene3D" id="3.30.505.10">
    <property type="entry name" value="SH2 domain"/>
    <property type="match status" value="1"/>
</dbReference>
<dbReference type="SUPFAM" id="SSF56112">
    <property type="entry name" value="Protein kinase-like (PK-like)"/>
    <property type="match status" value="1"/>
</dbReference>
<evidence type="ECO:0000313" key="6">
    <source>
        <dbReference type="EMBL" id="CAI5451653.1"/>
    </source>
</evidence>
<dbReference type="AlphaFoldDB" id="A0A9P1IT54"/>
<dbReference type="InterPro" id="IPR020635">
    <property type="entry name" value="Tyr_kinase_cat_dom"/>
</dbReference>
<dbReference type="PRINTS" id="PR00109">
    <property type="entry name" value="TYRKINASE"/>
</dbReference>
<evidence type="ECO:0000256" key="3">
    <source>
        <dbReference type="PROSITE-ProRule" id="PRU10141"/>
    </source>
</evidence>
<evidence type="ECO:0000259" key="5">
    <source>
        <dbReference type="PROSITE" id="PS50011"/>
    </source>
</evidence>
<comment type="caution">
    <text evidence="6">The sequence shown here is derived from an EMBL/GenBank/DDBJ whole genome shotgun (WGS) entry which is preliminary data.</text>
</comment>
<dbReference type="SUPFAM" id="SSF55550">
    <property type="entry name" value="SH2 domain"/>
    <property type="match status" value="1"/>
</dbReference>
<dbReference type="PROSITE" id="PS00107">
    <property type="entry name" value="PROTEIN_KINASE_ATP"/>
    <property type="match status" value="1"/>
</dbReference>
<feature type="region of interest" description="Disordered" evidence="4">
    <location>
        <begin position="1"/>
        <end position="84"/>
    </location>
</feature>
<dbReference type="PROSITE" id="PS50011">
    <property type="entry name" value="PROTEIN_KINASE_DOM"/>
    <property type="match status" value="1"/>
</dbReference>
<dbReference type="InterPro" id="IPR008266">
    <property type="entry name" value="Tyr_kinase_AS"/>
</dbReference>
<dbReference type="InterPro" id="IPR036860">
    <property type="entry name" value="SH2_dom_sf"/>
</dbReference>
<feature type="binding site" evidence="3">
    <location>
        <position position="276"/>
    </location>
    <ligand>
        <name>ATP</name>
        <dbReference type="ChEBI" id="CHEBI:30616"/>
    </ligand>
</feature>
<proteinExistence type="predicted"/>
<dbReference type="CDD" id="cd00192">
    <property type="entry name" value="PTKc"/>
    <property type="match status" value="1"/>
</dbReference>
<protein>
    <recommendedName>
        <fullName evidence="5">Protein kinase domain-containing protein</fullName>
    </recommendedName>
</protein>
<dbReference type="EMBL" id="CANHGI010000005">
    <property type="protein sequence ID" value="CAI5451653.1"/>
    <property type="molecule type" value="Genomic_DNA"/>
</dbReference>
<evidence type="ECO:0000256" key="4">
    <source>
        <dbReference type="SAM" id="MobiDB-lite"/>
    </source>
</evidence>
<organism evidence="6 7">
    <name type="scientific">Caenorhabditis angaria</name>
    <dbReference type="NCBI Taxonomy" id="860376"/>
    <lineage>
        <taxon>Eukaryota</taxon>
        <taxon>Metazoa</taxon>
        <taxon>Ecdysozoa</taxon>
        <taxon>Nematoda</taxon>
        <taxon>Chromadorea</taxon>
        <taxon>Rhabditida</taxon>
        <taxon>Rhabditina</taxon>
        <taxon>Rhabditomorpha</taxon>
        <taxon>Rhabditoidea</taxon>
        <taxon>Rhabditidae</taxon>
        <taxon>Peloderinae</taxon>
        <taxon>Caenorhabditis</taxon>
    </lineage>
</organism>
<name>A0A9P1IT54_9PELO</name>
<dbReference type="GO" id="GO:0004713">
    <property type="term" value="F:protein tyrosine kinase activity"/>
    <property type="evidence" value="ECO:0007669"/>
    <property type="project" value="InterPro"/>
</dbReference>
<feature type="compositionally biased region" description="Low complexity" evidence="4">
    <location>
        <begin position="64"/>
        <end position="79"/>
    </location>
</feature>
<dbReference type="InterPro" id="IPR000719">
    <property type="entry name" value="Prot_kinase_dom"/>
</dbReference>
<feature type="compositionally biased region" description="Basic and acidic residues" evidence="4">
    <location>
        <begin position="38"/>
        <end position="53"/>
    </location>
</feature>
<keyword evidence="7" id="KW-1185">Reference proteome</keyword>
<sequence length="546" mass="61333">MMTDSKENDKQKKTSNRDDVVKIQVQEFGSKYSGGSADQDKDKDKDHNRDRDIVVAADSDDTHSSQTHSSQIHSTLTLTPSVNGPSVGNRTGSLIIGAANPIPLSFMGQVSSDEPFDEDEYIRKTLRHFPWYWGLVLSATVNSVLKYHRAFVVRRSFDTSNNKVFLLTYRQKETIYHREIIRKSSGWTSPQLFATNDKLPTSNVAPTPTIFPHIHLLIDAWSLKFPNGIVPISRPTSTIFHDDLKMTKVLGKGAFGDVRQAKLTMSNGDVKECAVKTIRGDATRAQLDEFYQEVRIMALFDNPYVIKYFGTACLLTPVMVAMELLTGGSMWSLLRNDSSLSHQKLCEMSADIARGMKHLAQCQIIHRDLAARNCLLTGDHRVKISDFGLSLQATQVIVKQLKHAPIRWFSPETLAKGIFNEKTDVWSYGVVIWEIFSRCAHSPLHPKTMKEAAVIIKEVENPHKLPEENSMNATIAMCCKKNPADRPTFENLVVFWDGFFALGNKNADENKKKVVVKKKATLRNKKPGELSLVLPPGDLSLCEKED</sequence>
<evidence type="ECO:0000256" key="1">
    <source>
        <dbReference type="ARBA" id="ARBA00022741"/>
    </source>
</evidence>
<feature type="compositionally biased region" description="Basic and acidic residues" evidence="4">
    <location>
        <begin position="1"/>
        <end position="21"/>
    </location>
</feature>
<gene>
    <name evidence="6" type="ORF">CAMP_LOCUS14290</name>
</gene>
<dbReference type="InterPro" id="IPR050198">
    <property type="entry name" value="Non-receptor_tyrosine_kinases"/>
</dbReference>
<dbReference type="OrthoDB" id="4062651at2759"/>
<dbReference type="InterPro" id="IPR017441">
    <property type="entry name" value="Protein_kinase_ATP_BS"/>
</dbReference>
<dbReference type="SMART" id="SM00219">
    <property type="entry name" value="TyrKc"/>
    <property type="match status" value="1"/>
</dbReference>
<dbReference type="Gene3D" id="1.10.510.10">
    <property type="entry name" value="Transferase(Phosphotransferase) domain 1"/>
    <property type="match status" value="1"/>
</dbReference>